<dbReference type="EMBL" id="AP022579">
    <property type="protein sequence ID" value="BBX92022.1"/>
    <property type="molecule type" value="Genomic_DNA"/>
</dbReference>
<reference evidence="2 3" key="1">
    <citation type="journal article" date="2019" name="Emerg. Microbes Infect.">
        <title>Comprehensive subspecies identification of 175 nontuberculous mycobacteria species based on 7547 genomic profiles.</title>
        <authorList>
            <person name="Matsumoto Y."/>
            <person name="Kinjo T."/>
            <person name="Motooka D."/>
            <person name="Nabeya D."/>
            <person name="Jung N."/>
            <person name="Uechi K."/>
            <person name="Horii T."/>
            <person name="Iida T."/>
            <person name="Fujita J."/>
            <person name="Nakamura S."/>
        </authorList>
    </citation>
    <scope>NUCLEOTIDE SEQUENCE [LARGE SCALE GENOMIC DNA]</scope>
    <source>
        <strain evidence="2 3">JCM 15653</strain>
    </source>
</reference>
<proteinExistence type="predicted"/>
<feature type="compositionally biased region" description="Low complexity" evidence="1">
    <location>
        <begin position="20"/>
        <end position="38"/>
    </location>
</feature>
<organism evidence="2 3">
    <name type="scientific">Mycolicibacterium boenickei</name>
    <dbReference type="NCBI Taxonomy" id="146017"/>
    <lineage>
        <taxon>Bacteria</taxon>
        <taxon>Bacillati</taxon>
        <taxon>Actinomycetota</taxon>
        <taxon>Actinomycetes</taxon>
        <taxon>Mycobacteriales</taxon>
        <taxon>Mycobacteriaceae</taxon>
        <taxon>Mycolicibacterium</taxon>
    </lineage>
</organism>
<evidence type="ECO:0000313" key="2">
    <source>
        <dbReference type="EMBL" id="BBX92022.1"/>
    </source>
</evidence>
<feature type="region of interest" description="Disordered" evidence="1">
    <location>
        <begin position="1"/>
        <end position="46"/>
    </location>
</feature>
<evidence type="ECO:0000313" key="3">
    <source>
        <dbReference type="Proteomes" id="UP000466683"/>
    </source>
</evidence>
<feature type="compositionally biased region" description="Low complexity" evidence="1">
    <location>
        <begin position="1"/>
        <end position="11"/>
    </location>
</feature>
<accession>A0ABM7IYS8</accession>
<protein>
    <submittedName>
        <fullName evidence="2">Uncharacterized protein</fullName>
    </submittedName>
</protein>
<sequence>MSGHDGAAAAADADEDSGEDAGATAECYRPGGTRPGARGTERDTIPTNCSTRVEFDNYKASYLRM</sequence>
<keyword evidence="3" id="KW-1185">Reference proteome</keyword>
<evidence type="ECO:0000256" key="1">
    <source>
        <dbReference type="SAM" id="MobiDB-lite"/>
    </source>
</evidence>
<dbReference type="Proteomes" id="UP000466683">
    <property type="component" value="Chromosome"/>
</dbReference>
<name>A0ABM7IYS8_9MYCO</name>
<gene>
    <name evidence="2" type="ORF">MBOE_36710</name>
</gene>